<evidence type="ECO:0000313" key="3">
    <source>
        <dbReference type="Proteomes" id="UP000587070"/>
    </source>
</evidence>
<keyword evidence="3" id="KW-1185">Reference proteome</keyword>
<dbReference type="Pfam" id="PF06804">
    <property type="entry name" value="Lipoprotein_18"/>
    <property type="match status" value="1"/>
</dbReference>
<dbReference type="PROSITE" id="PS51257">
    <property type="entry name" value="PROKAR_LIPOPROTEIN"/>
    <property type="match status" value="1"/>
</dbReference>
<name>A0A840G6K6_RHOTE</name>
<dbReference type="AlphaFoldDB" id="A0A840G6K6"/>
<evidence type="ECO:0000313" key="2">
    <source>
        <dbReference type="EMBL" id="MBB4247041.1"/>
    </source>
</evidence>
<evidence type="ECO:0000256" key="1">
    <source>
        <dbReference type="SAM" id="SignalP"/>
    </source>
</evidence>
<sequence length="381" mass="42639">MKSIVFRCTPVFLAMALAGCAGTIFESKKIDYKTSATAKVPRLEVPPDLVAPSRDDRFSVPDIAGKGGATFSAYSAERSPQAKAAQQSEVLPDVDKTRIERSGTQRWLVVAESPDKVWEVVKDFWQETGFIVNLEYPEAGVMETDWAENRAKIPQDMLRSFLGKVLDSLYSTAERDKFRTRLEPGSTPGTTDIFISHRGMYETFVTEGKDQTRWQPRPADPDLEAEMLRRLMVRFGTDEKRATAAMAAAQGKPAEKAKLARGNDGVGSLEVDEAFDRAWRRVGLALDRVGFTVEDRDRSKGLYFVRYVDPEVDNQKKDDGVLSKLAFWKGKSGDADAKTQYRIYVRDDGAISTVQVLSREGGVDRSETPRKILSLLYEQLK</sequence>
<comment type="caution">
    <text evidence="2">The sequence shown here is derived from an EMBL/GenBank/DDBJ whole genome shotgun (WGS) entry which is preliminary data.</text>
</comment>
<gene>
    <name evidence="2" type="ORF">GGD90_001407</name>
</gene>
<dbReference type="InterPro" id="IPR010653">
    <property type="entry name" value="NlpB/DapX"/>
</dbReference>
<feature type="signal peptide" evidence="1">
    <location>
        <begin position="1"/>
        <end position="21"/>
    </location>
</feature>
<dbReference type="RefSeq" id="WP_153115555.1">
    <property type="nucleotide sequence ID" value="NZ_JACIGE010000004.1"/>
</dbReference>
<feature type="chain" id="PRO_5032315126" evidence="1">
    <location>
        <begin position="22"/>
        <end position="381"/>
    </location>
</feature>
<dbReference type="EMBL" id="JACIGE010000004">
    <property type="protein sequence ID" value="MBB4247041.1"/>
    <property type="molecule type" value="Genomic_DNA"/>
</dbReference>
<proteinExistence type="predicted"/>
<protein>
    <submittedName>
        <fullName evidence="2">Outer membrane protein assembly factor BamC</fullName>
    </submittedName>
</protein>
<dbReference type="OrthoDB" id="5291099at2"/>
<dbReference type="Gene3D" id="3.30.310.170">
    <property type="entry name" value="Outer membrane protein assembly factor BamC"/>
    <property type="match status" value="1"/>
</dbReference>
<accession>A0A840G6K6</accession>
<reference evidence="2 3" key="1">
    <citation type="submission" date="2020-08" db="EMBL/GenBank/DDBJ databases">
        <title>Genome sequencing of Purple Non-Sulfur Bacteria from various extreme environments.</title>
        <authorList>
            <person name="Mayer M."/>
        </authorList>
    </citation>
    <scope>NUCLEOTIDE SEQUENCE [LARGE SCALE GENOMIC DNA]</scope>
    <source>
        <strain evidence="2 3">2761</strain>
    </source>
</reference>
<organism evidence="2 3">
    <name type="scientific">Rhodocyclus tenuis</name>
    <name type="common">Rhodospirillum tenue</name>
    <dbReference type="NCBI Taxonomy" id="1066"/>
    <lineage>
        <taxon>Bacteria</taxon>
        <taxon>Pseudomonadati</taxon>
        <taxon>Pseudomonadota</taxon>
        <taxon>Betaproteobacteria</taxon>
        <taxon>Rhodocyclales</taxon>
        <taxon>Rhodocyclaceae</taxon>
        <taxon>Rhodocyclus</taxon>
    </lineage>
</organism>
<dbReference type="Proteomes" id="UP000587070">
    <property type="component" value="Unassembled WGS sequence"/>
</dbReference>
<dbReference type="InterPro" id="IPR042268">
    <property type="entry name" value="BamC_C"/>
</dbReference>
<keyword evidence="1" id="KW-0732">Signal</keyword>